<keyword evidence="3" id="KW-1185">Reference proteome</keyword>
<feature type="transmembrane region" description="Helical" evidence="1">
    <location>
        <begin position="163"/>
        <end position="186"/>
    </location>
</feature>
<evidence type="ECO:0000256" key="1">
    <source>
        <dbReference type="SAM" id="Phobius"/>
    </source>
</evidence>
<keyword evidence="1" id="KW-0812">Transmembrane</keyword>
<evidence type="ECO:0008006" key="4">
    <source>
        <dbReference type="Google" id="ProtNLM"/>
    </source>
</evidence>
<sequence length="212" mass="23579">MKVKNFFWSILFAGFFLILLIPVTRDQFLGFSSMHPYMGGFVKFFVLATFGEVVGLKIITEKWSLPRGVLYRAIVWGALGMLITMSLPLFAGGVVAAQKSHYLPGMGVPVFTAFLTSLVMNGTFGPAFMSLHRMTDTYIDMRLDGEEGVTINSVVKKVNWSEFISFVVLKTIPFFWVPAHTIVFIVPSEYRVLLAAFLSVALGGILAFAKKK</sequence>
<organism evidence="2 3">
    <name type="scientific">Peptoclostridium litorale DSM 5388</name>
    <dbReference type="NCBI Taxonomy" id="1121324"/>
    <lineage>
        <taxon>Bacteria</taxon>
        <taxon>Bacillati</taxon>
        <taxon>Bacillota</taxon>
        <taxon>Clostridia</taxon>
        <taxon>Peptostreptococcales</taxon>
        <taxon>Peptoclostridiaceae</taxon>
        <taxon>Peptoclostridium</taxon>
    </lineage>
</organism>
<dbReference type="OrthoDB" id="1115879at2"/>
<protein>
    <recommendedName>
        <fullName evidence="4">Mpv17 / PMP22 family protein</fullName>
    </recommendedName>
</protein>
<feature type="transmembrane region" description="Helical" evidence="1">
    <location>
        <begin position="41"/>
        <end position="59"/>
    </location>
</feature>
<proteinExistence type="predicted"/>
<name>A0A069RBU8_PEPLI</name>
<evidence type="ECO:0000313" key="3">
    <source>
        <dbReference type="Proteomes" id="UP000027946"/>
    </source>
</evidence>
<comment type="caution">
    <text evidence="2">The sequence shown here is derived from an EMBL/GenBank/DDBJ whole genome shotgun (WGS) entry which is preliminary data.</text>
</comment>
<dbReference type="EMBL" id="JJMM01000026">
    <property type="protein sequence ID" value="KDR94238.1"/>
    <property type="molecule type" value="Genomic_DNA"/>
</dbReference>
<dbReference type="eggNOG" id="ENOG5032XQP">
    <property type="taxonomic scope" value="Bacteria"/>
</dbReference>
<accession>A0A069RBU8</accession>
<dbReference type="Proteomes" id="UP000027946">
    <property type="component" value="Unassembled WGS sequence"/>
</dbReference>
<dbReference type="STRING" id="1121324.CLIT_23c05110"/>
<reference evidence="2 3" key="1">
    <citation type="submission" date="2014-03" db="EMBL/GenBank/DDBJ databases">
        <title>Genome sequence of Clostridium litorale W6, DSM 5388.</title>
        <authorList>
            <person name="Poehlein A."/>
            <person name="Jagirdar A."/>
            <person name="Khonsari B."/>
            <person name="Chibani C.M."/>
            <person name="Gutierrez Gutierrez D.A."/>
            <person name="Davydova E."/>
            <person name="Alghaithi H.S."/>
            <person name="Nair K.P."/>
            <person name="Dhamotharan K."/>
            <person name="Chandran L."/>
            <person name="G W."/>
            <person name="Daniel R."/>
        </authorList>
    </citation>
    <scope>NUCLEOTIDE SEQUENCE [LARGE SCALE GENOMIC DNA]</scope>
    <source>
        <strain evidence="2 3">W6</strain>
    </source>
</reference>
<gene>
    <name evidence="2" type="ORF">CLIT_23c05110</name>
</gene>
<feature type="transmembrane region" description="Helical" evidence="1">
    <location>
        <begin position="192"/>
        <end position="209"/>
    </location>
</feature>
<feature type="transmembrane region" description="Helical" evidence="1">
    <location>
        <begin position="71"/>
        <end position="96"/>
    </location>
</feature>
<keyword evidence="1" id="KW-0472">Membrane</keyword>
<feature type="transmembrane region" description="Helical" evidence="1">
    <location>
        <begin position="102"/>
        <end position="124"/>
    </location>
</feature>
<dbReference type="AlphaFoldDB" id="A0A069RBU8"/>
<keyword evidence="1" id="KW-1133">Transmembrane helix</keyword>
<evidence type="ECO:0000313" key="2">
    <source>
        <dbReference type="EMBL" id="KDR94238.1"/>
    </source>
</evidence>
<dbReference type="RefSeq" id="WP_038268281.1">
    <property type="nucleotide sequence ID" value="NZ_FSRH01000003.1"/>
</dbReference>